<gene>
    <name evidence="5" type="ORF">BAL341_1036</name>
</gene>
<feature type="signal peptide" evidence="3">
    <location>
        <begin position="1"/>
        <end position="23"/>
    </location>
</feature>
<dbReference type="Pfam" id="PF00497">
    <property type="entry name" value="SBP_bac_3"/>
    <property type="match status" value="1"/>
</dbReference>
<feature type="chain" id="PRO_5019725630" evidence="3">
    <location>
        <begin position="24"/>
        <end position="276"/>
    </location>
</feature>
<evidence type="ECO:0000256" key="2">
    <source>
        <dbReference type="ARBA" id="ARBA00022729"/>
    </source>
</evidence>
<evidence type="ECO:0000256" key="1">
    <source>
        <dbReference type="ARBA" id="ARBA00010333"/>
    </source>
</evidence>
<dbReference type="SUPFAM" id="SSF53850">
    <property type="entry name" value="Periplasmic binding protein-like II"/>
    <property type="match status" value="1"/>
</dbReference>
<keyword evidence="2 3" id="KW-0732">Signal</keyword>
<dbReference type="AlphaFoldDB" id="A0A486XL27"/>
<accession>A0A486XL27</accession>
<evidence type="ECO:0000259" key="4">
    <source>
        <dbReference type="SMART" id="SM00062"/>
    </source>
</evidence>
<dbReference type="InterPro" id="IPR001638">
    <property type="entry name" value="Solute-binding_3/MltF_N"/>
</dbReference>
<dbReference type="SMART" id="SM00062">
    <property type="entry name" value="PBPb"/>
    <property type="match status" value="1"/>
</dbReference>
<comment type="similarity">
    <text evidence="1">Belongs to the bacterial solute-binding protein 3 family.</text>
</comment>
<dbReference type="PANTHER" id="PTHR35936">
    <property type="entry name" value="MEMBRANE-BOUND LYTIC MUREIN TRANSGLYCOSYLASE F"/>
    <property type="match status" value="1"/>
</dbReference>
<protein>
    <submittedName>
        <fullName evidence="5">Probable ABC transporter, periplasmic substrate-binding protein</fullName>
    </submittedName>
</protein>
<proteinExistence type="inferred from homology"/>
<evidence type="ECO:0000313" key="5">
    <source>
        <dbReference type="EMBL" id="VHO02835.1"/>
    </source>
</evidence>
<dbReference type="Gene3D" id="3.40.190.10">
    <property type="entry name" value="Periplasmic binding protein-like II"/>
    <property type="match status" value="2"/>
</dbReference>
<organism evidence="5">
    <name type="scientific">Rheinheimera sp. BAL341</name>
    <dbReference type="NCBI Taxonomy" id="1708203"/>
    <lineage>
        <taxon>Bacteria</taxon>
        <taxon>Pseudomonadati</taxon>
        <taxon>Pseudomonadota</taxon>
        <taxon>Gammaproteobacteria</taxon>
        <taxon>Chromatiales</taxon>
        <taxon>Chromatiaceae</taxon>
        <taxon>Rheinheimera</taxon>
    </lineage>
</organism>
<dbReference type="EMBL" id="CAAJGR010000077">
    <property type="protein sequence ID" value="VHO02835.1"/>
    <property type="molecule type" value="Genomic_DNA"/>
</dbReference>
<sequence length="276" mass="31182">MHSHRLLLTLLLTGVLTSAQLQAEEPVAQTPVNKPELTWCLDHFSRFHHYEDVATPFGPSVELMQELARRSGFTLRFTPRTPVSRCFRLLAEGKADLMSNLKFSPDRAEIMFLLPYETTVAESVFLRRNDDRPLAHFNQLKNLTVASIRGYLFSQATMQFLKQNSSHVAEVDSIESGLEMLYRGRVDALISPTVSTSEAIFATSSYQDRFRIAALEMGGDNVEHINIGLSRASPHKDLLPVIKSQLQAMQQDGTVKRLYTDVVINPKLQQLKRVNP</sequence>
<reference evidence="5" key="1">
    <citation type="submission" date="2019-04" db="EMBL/GenBank/DDBJ databases">
        <authorList>
            <person name="Brambilla D."/>
        </authorList>
    </citation>
    <scope>NUCLEOTIDE SEQUENCE</scope>
    <source>
        <strain evidence="5">BAL1</strain>
    </source>
</reference>
<evidence type="ECO:0000256" key="3">
    <source>
        <dbReference type="SAM" id="SignalP"/>
    </source>
</evidence>
<feature type="domain" description="Solute-binding protein family 3/N-terminal" evidence="4">
    <location>
        <begin position="44"/>
        <end position="266"/>
    </location>
</feature>
<name>A0A486XL27_9GAMM</name>